<protein>
    <submittedName>
        <fullName evidence="2">Uncharacterized protein</fullName>
    </submittedName>
</protein>
<gene>
    <name evidence="2" type="ORF">CDL15_Pgr017320</name>
    <name evidence="3" type="ORF">CRG98_000292</name>
</gene>
<accession>A0A218Y4E6</accession>
<comment type="caution">
    <text evidence="2">The sequence shown here is derived from an EMBL/GenBank/DDBJ whole genome shotgun (WGS) entry which is preliminary data.</text>
</comment>
<evidence type="ECO:0000313" key="5">
    <source>
        <dbReference type="Proteomes" id="UP000233551"/>
    </source>
</evidence>
<dbReference type="Proteomes" id="UP000197138">
    <property type="component" value="Unassembled WGS sequence"/>
</dbReference>
<reference evidence="3 5" key="3">
    <citation type="submission" date="2017-11" db="EMBL/GenBank/DDBJ databases">
        <title>De-novo sequencing of pomegranate (Punica granatum L.) genome.</title>
        <authorList>
            <person name="Akparov Z."/>
            <person name="Amiraslanov A."/>
            <person name="Hajiyeva S."/>
            <person name="Abbasov M."/>
            <person name="Kaur K."/>
            <person name="Hamwieh A."/>
            <person name="Solovyev V."/>
            <person name="Salamov A."/>
            <person name="Braich B."/>
            <person name="Kosarev P."/>
            <person name="Mahmoud A."/>
            <person name="Hajiyev E."/>
            <person name="Babayeva S."/>
            <person name="Izzatullayeva V."/>
            <person name="Mammadov A."/>
            <person name="Mammadov A."/>
            <person name="Sharifova S."/>
            <person name="Ojaghi J."/>
            <person name="Eynullazada K."/>
            <person name="Bayramov B."/>
            <person name="Abdulazimova A."/>
            <person name="Shahmuradov I."/>
        </authorList>
    </citation>
    <scope>NUCLEOTIDE SEQUENCE [LARGE SCALE GENOMIC DNA]</scope>
    <source>
        <strain evidence="3">AG2017</strain>
        <strain evidence="5">cv. AG2017</strain>
        <tissue evidence="3">Leaf</tissue>
    </source>
</reference>
<dbReference type="EMBL" id="PGOL01000010">
    <property type="protein sequence ID" value="PKI79347.1"/>
    <property type="molecule type" value="Genomic_DNA"/>
</dbReference>
<feature type="region of interest" description="Disordered" evidence="1">
    <location>
        <begin position="24"/>
        <end position="54"/>
    </location>
</feature>
<keyword evidence="5" id="KW-1185">Reference proteome</keyword>
<evidence type="ECO:0000313" key="3">
    <source>
        <dbReference type="EMBL" id="PKI79347.1"/>
    </source>
</evidence>
<reference evidence="2" key="2">
    <citation type="submission" date="2017-06" db="EMBL/GenBank/DDBJ databases">
        <title>The pomegranate genome and the genomics of punicalagin biosynthesis.</title>
        <authorList>
            <person name="Xu C."/>
        </authorList>
    </citation>
    <scope>NUCLEOTIDE SEQUENCE [LARGE SCALE GENOMIC DNA]</scope>
    <source>
        <tissue evidence="2">Fresh leaf</tissue>
    </source>
</reference>
<evidence type="ECO:0000313" key="2">
    <source>
        <dbReference type="EMBL" id="OWM91402.1"/>
    </source>
</evidence>
<sequence length="71" mass="8016">MASRNDYWRAGSLRGYWARHGATLRRRGAQQSEREGRQRIGRMEGRGDRERENGASRSIVTIVAIVVTADG</sequence>
<dbReference type="AlphaFoldDB" id="A0A218Y4E6"/>
<proteinExistence type="predicted"/>
<dbReference type="EMBL" id="MTKT01000281">
    <property type="protein sequence ID" value="OWM91402.1"/>
    <property type="molecule type" value="Genomic_DNA"/>
</dbReference>
<organism evidence="2 4">
    <name type="scientific">Punica granatum</name>
    <name type="common">Pomegranate</name>
    <dbReference type="NCBI Taxonomy" id="22663"/>
    <lineage>
        <taxon>Eukaryota</taxon>
        <taxon>Viridiplantae</taxon>
        <taxon>Streptophyta</taxon>
        <taxon>Embryophyta</taxon>
        <taxon>Tracheophyta</taxon>
        <taxon>Spermatophyta</taxon>
        <taxon>Magnoliopsida</taxon>
        <taxon>eudicotyledons</taxon>
        <taxon>Gunneridae</taxon>
        <taxon>Pentapetalae</taxon>
        <taxon>rosids</taxon>
        <taxon>malvids</taxon>
        <taxon>Myrtales</taxon>
        <taxon>Lythraceae</taxon>
        <taxon>Punica</taxon>
    </lineage>
</organism>
<feature type="compositionally biased region" description="Basic and acidic residues" evidence="1">
    <location>
        <begin position="32"/>
        <end position="54"/>
    </location>
</feature>
<name>A0A218Y4E6_PUNGR</name>
<evidence type="ECO:0000313" key="4">
    <source>
        <dbReference type="Proteomes" id="UP000197138"/>
    </source>
</evidence>
<dbReference type="Proteomes" id="UP000233551">
    <property type="component" value="Unassembled WGS sequence"/>
</dbReference>
<reference evidence="4" key="1">
    <citation type="journal article" date="2017" name="Plant J.">
        <title>The pomegranate (Punica granatum L.) genome and the genomics of punicalagin biosynthesis.</title>
        <authorList>
            <person name="Qin G."/>
            <person name="Xu C."/>
            <person name="Ming R."/>
            <person name="Tang H."/>
            <person name="Guyot R."/>
            <person name="Kramer E.M."/>
            <person name="Hu Y."/>
            <person name="Yi X."/>
            <person name="Qi Y."/>
            <person name="Xu X."/>
            <person name="Gao Z."/>
            <person name="Pan H."/>
            <person name="Jian J."/>
            <person name="Tian Y."/>
            <person name="Yue Z."/>
            <person name="Xu Y."/>
        </authorList>
    </citation>
    <scope>NUCLEOTIDE SEQUENCE [LARGE SCALE GENOMIC DNA]</scope>
    <source>
        <strain evidence="4">cv. Dabenzi</strain>
    </source>
</reference>
<evidence type="ECO:0000256" key="1">
    <source>
        <dbReference type="SAM" id="MobiDB-lite"/>
    </source>
</evidence>